<proteinExistence type="predicted"/>
<evidence type="ECO:0000313" key="5">
    <source>
        <dbReference type="Proteomes" id="UP000694846"/>
    </source>
</evidence>
<dbReference type="GO" id="GO:0008010">
    <property type="term" value="F:structural constituent of chitin-based larval cuticle"/>
    <property type="evidence" value="ECO:0007669"/>
    <property type="project" value="TreeGrafter"/>
</dbReference>
<dbReference type="OrthoDB" id="6368834at2759"/>
<dbReference type="PRINTS" id="PR00947">
    <property type="entry name" value="CUTICLE"/>
</dbReference>
<feature type="signal peptide" evidence="3">
    <location>
        <begin position="1"/>
        <end position="23"/>
    </location>
</feature>
<keyword evidence="3" id="KW-0732">Signal</keyword>
<organism evidence="4">
    <name type="scientific">Sipha flava</name>
    <name type="common">yellow sugarcane aphid</name>
    <dbReference type="NCBI Taxonomy" id="143950"/>
    <lineage>
        <taxon>Eukaryota</taxon>
        <taxon>Metazoa</taxon>
        <taxon>Ecdysozoa</taxon>
        <taxon>Arthropoda</taxon>
        <taxon>Hexapoda</taxon>
        <taxon>Insecta</taxon>
        <taxon>Pterygota</taxon>
        <taxon>Neoptera</taxon>
        <taxon>Paraneoptera</taxon>
        <taxon>Hemiptera</taxon>
        <taxon>Sternorrhyncha</taxon>
        <taxon>Aphidomorpha</taxon>
        <taxon>Aphidoidea</taxon>
        <taxon>Aphididae</taxon>
        <taxon>Sipha</taxon>
    </lineage>
</organism>
<reference evidence="6 7" key="2">
    <citation type="submission" date="2025-04" db="UniProtKB">
        <authorList>
            <consortium name="RefSeq"/>
        </authorList>
    </citation>
    <scope>IDENTIFICATION</scope>
    <source>
        <tissue evidence="6 7">Whole body</tissue>
    </source>
</reference>
<gene>
    <name evidence="4" type="primary">LCP17</name>
    <name evidence="6 7" type="synonym">LOC112689588</name>
    <name evidence="4" type="ORF">g.25193</name>
</gene>
<dbReference type="InterPro" id="IPR050468">
    <property type="entry name" value="Cuticle_Struct_Prot"/>
</dbReference>
<dbReference type="PROSITE" id="PS51155">
    <property type="entry name" value="CHIT_BIND_RR_2"/>
    <property type="match status" value="1"/>
</dbReference>
<dbReference type="Proteomes" id="UP000694846">
    <property type="component" value="Unplaced"/>
</dbReference>
<evidence type="ECO:0000313" key="4">
    <source>
        <dbReference type="EMBL" id="MBY69428.1"/>
    </source>
</evidence>
<dbReference type="PROSITE" id="PS00233">
    <property type="entry name" value="CHIT_BIND_RR_1"/>
    <property type="match status" value="1"/>
</dbReference>
<sequence>MYNFPIMIFLAAALVCACSMAGAFPTKVEKPKAPLARLLKNEYVRGTDGQFTLNYQLDDGTSNNVEGTLVLNDEGDDYVMIQKGSYSYISPEGIEVSVSYTADKDGFQVIKNLNPPKNYASTPAV</sequence>
<name>A0A2S2PV70_9HEMI</name>
<evidence type="ECO:0000313" key="7">
    <source>
        <dbReference type="RefSeq" id="XP_025419153.1"/>
    </source>
</evidence>
<keyword evidence="1 2" id="KW-0193">Cuticle</keyword>
<dbReference type="GO" id="GO:0062129">
    <property type="term" value="C:chitin-based extracellular matrix"/>
    <property type="evidence" value="ECO:0007669"/>
    <property type="project" value="TreeGrafter"/>
</dbReference>
<dbReference type="Pfam" id="PF00379">
    <property type="entry name" value="Chitin_bind_4"/>
    <property type="match status" value="1"/>
</dbReference>
<evidence type="ECO:0000256" key="1">
    <source>
        <dbReference type="ARBA" id="ARBA00022460"/>
    </source>
</evidence>
<dbReference type="PANTHER" id="PTHR10380:SF233">
    <property type="entry name" value="CUTICULAR PROTEIN 47EB-RELATED"/>
    <property type="match status" value="1"/>
</dbReference>
<evidence type="ECO:0000256" key="2">
    <source>
        <dbReference type="PROSITE-ProRule" id="PRU00497"/>
    </source>
</evidence>
<feature type="chain" id="PRO_5044578925" evidence="3">
    <location>
        <begin position="24"/>
        <end position="125"/>
    </location>
</feature>
<dbReference type="RefSeq" id="XP_025419153.1">
    <property type="nucleotide sequence ID" value="XM_025563368.1"/>
</dbReference>
<dbReference type="AlphaFoldDB" id="A0A2S2PV70"/>
<dbReference type="EMBL" id="GGMS01000225">
    <property type="protein sequence ID" value="MBY69428.1"/>
    <property type="molecule type" value="Transcribed_RNA"/>
</dbReference>
<dbReference type="InterPro" id="IPR031311">
    <property type="entry name" value="CHIT_BIND_RR_consensus"/>
</dbReference>
<evidence type="ECO:0000313" key="6">
    <source>
        <dbReference type="RefSeq" id="XP_025419152.1"/>
    </source>
</evidence>
<keyword evidence="5" id="KW-1185">Reference proteome</keyword>
<dbReference type="PANTHER" id="PTHR10380">
    <property type="entry name" value="CUTICLE PROTEIN"/>
    <property type="match status" value="1"/>
</dbReference>
<protein>
    <submittedName>
        <fullName evidence="6 7">Endocuticle structural glycoprotein SgAbd-9-like</fullName>
    </submittedName>
    <submittedName>
        <fullName evidence="4">Larval cuticle protein LCP-17</fullName>
    </submittedName>
</protein>
<dbReference type="InterPro" id="IPR000618">
    <property type="entry name" value="Insect_cuticle"/>
</dbReference>
<reference evidence="4" key="1">
    <citation type="submission" date="2018-04" db="EMBL/GenBank/DDBJ databases">
        <title>Transcriptome assembly of Sipha flava.</title>
        <authorList>
            <person name="Scully E.D."/>
            <person name="Geib S.M."/>
            <person name="Palmer N.A."/>
            <person name="Koch K."/>
            <person name="Bradshaw J."/>
            <person name="Heng-Moss T."/>
            <person name="Sarath G."/>
        </authorList>
    </citation>
    <scope>NUCLEOTIDE SEQUENCE</scope>
</reference>
<evidence type="ECO:0000256" key="3">
    <source>
        <dbReference type="SAM" id="SignalP"/>
    </source>
</evidence>
<accession>A0A2S2PV70</accession>
<dbReference type="RefSeq" id="XP_025419152.1">
    <property type="nucleotide sequence ID" value="XM_025563367.1"/>
</dbReference>